<dbReference type="AlphaFoldDB" id="A0A183B121"/>
<dbReference type="SUPFAM" id="SSF51735">
    <property type="entry name" value="NAD(P)-binding Rossmann-fold domains"/>
    <property type="match status" value="1"/>
</dbReference>
<dbReference type="PANTHER" id="PTHR43157:SF31">
    <property type="entry name" value="PHOSPHATIDYLINOSITOL-GLYCAN BIOSYNTHESIS CLASS F PROTEIN"/>
    <property type="match status" value="1"/>
</dbReference>
<keyword evidence="4" id="KW-1185">Reference proteome</keyword>
<keyword evidence="2" id="KW-0472">Membrane</keyword>
<feature type="transmembrane region" description="Helical" evidence="2">
    <location>
        <begin position="138"/>
        <end position="168"/>
    </location>
</feature>
<name>A0A183B121_9TREM</name>
<organism evidence="5">
    <name type="scientific">Echinostoma caproni</name>
    <dbReference type="NCBI Taxonomy" id="27848"/>
    <lineage>
        <taxon>Eukaryota</taxon>
        <taxon>Metazoa</taxon>
        <taxon>Spiralia</taxon>
        <taxon>Lophotrochozoa</taxon>
        <taxon>Platyhelminthes</taxon>
        <taxon>Trematoda</taxon>
        <taxon>Digenea</taxon>
        <taxon>Plagiorchiida</taxon>
        <taxon>Echinostomata</taxon>
        <taxon>Echinostomatoidea</taxon>
        <taxon>Echinostomatidae</taxon>
        <taxon>Echinostoma</taxon>
    </lineage>
</organism>
<dbReference type="Gene3D" id="3.40.50.720">
    <property type="entry name" value="NAD(P)-binding Rossmann-like Domain"/>
    <property type="match status" value="1"/>
</dbReference>
<reference evidence="5" key="1">
    <citation type="submission" date="2016-06" db="UniProtKB">
        <authorList>
            <consortium name="WormBaseParasite"/>
        </authorList>
    </citation>
    <scope>IDENTIFICATION</scope>
</reference>
<evidence type="ECO:0000313" key="3">
    <source>
        <dbReference type="EMBL" id="VDP90178.1"/>
    </source>
</evidence>
<evidence type="ECO:0000256" key="1">
    <source>
        <dbReference type="ARBA" id="ARBA00023002"/>
    </source>
</evidence>
<dbReference type="OrthoDB" id="6252355at2759"/>
<dbReference type="Pfam" id="PF00106">
    <property type="entry name" value="adh_short"/>
    <property type="match status" value="1"/>
</dbReference>
<evidence type="ECO:0000256" key="2">
    <source>
        <dbReference type="SAM" id="Phobius"/>
    </source>
</evidence>
<dbReference type="InterPro" id="IPR002347">
    <property type="entry name" value="SDR_fam"/>
</dbReference>
<gene>
    <name evidence="3" type="ORF">ECPE_LOCUS12906</name>
</gene>
<dbReference type="InterPro" id="IPR036291">
    <property type="entry name" value="NAD(P)-bd_dom_sf"/>
</dbReference>
<dbReference type="PANTHER" id="PTHR43157">
    <property type="entry name" value="PHOSPHATIDYLINOSITOL-GLYCAN BIOSYNTHESIS CLASS F PROTEIN-RELATED"/>
    <property type="match status" value="1"/>
</dbReference>
<dbReference type="GO" id="GO:0016491">
    <property type="term" value="F:oxidoreductase activity"/>
    <property type="evidence" value="ECO:0007669"/>
    <property type="project" value="UniProtKB-KW"/>
</dbReference>
<keyword evidence="2" id="KW-1133">Transmembrane helix</keyword>
<evidence type="ECO:0000313" key="5">
    <source>
        <dbReference type="WBParaSite" id="ECPE_0001294401-mRNA-1"/>
    </source>
</evidence>
<evidence type="ECO:0000313" key="4">
    <source>
        <dbReference type="Proteomes" id="UP000272942"/>
    </source>
</evidence>
<dbReference type="WBParaSite" id="ECPE_0001294401-mRNA-1">
    <property type="protein sequence ID" value="ECPE_0001294401-mRNA-1"/>
    <property type="gene ID" value="ECPE_0001294401"/>
</dbReference>
<accession>A0A183B121</accession>
<protein>
    <submittedName>
        <fullName evidence="5">Dehydrogenase/reductase SDR family member 11</fullName>
    </submittedName>
</protein>
<dbReference type="Proteomes" id="UP000272942">
    <property type="component" value="Unassembled WGS sequence"/>
</dbReference>
<reference evidence="3 4" key="2">
    <citation type="submission" date="2018-11" db="EMBL/GenBank/DDBJ databases">
        <authorList>
            <consortium name="Pathogen Informatics"/>
        </authorList>
    </citation>
    <scope>NUCLEOTIDE SEQUENCE [LARGE SCALE GENOMIC DNA]</scope>
    <source>
        <strain evidence="3 4">Egypt</strain>
    </source>
</reference>
<keyword evidence="2" id="KW-0812">Transmembrane</keyword>
<feature type="transmembrane region" description="Helical" evidence="2">
    <location>
        <begin position="175"/>
        <end position="193"/>
    </location>
</feature>
<proteinExistence type="predicted"/>
<dbReference type="EMBL" id="UZAN01053878">
    <property type="protein sequence ID" value="VDP90178.1"/>
    <property type="molecule type" value="Genomic_DNA"/>
</dbReference>
<sequence>MASIYTGPETKGWWRPVCYIPIRLDGKLAIVTGASSGIGKSVAAELARRGAEVIMACRDLDKAQTAKDDLLAVYGPANPDCVKKDVVDAKMSEIVSPIKAELVSLNSVQIFLCSLLVLENLSYTCIPQAQSPYSYSAVRFLFISFDILHSFIFGLRFSSFIITFFMSLQTCSARIMKYFLFSGSSFFIFYHLWQAPNLSDCLTIVSLYYSDIF</sequence>
<keyword evidence="1" id="KW-0560">Oxidoreductase</keyword>